<keyword evidence="2" id="KW-1185">Reference proteome</keyword>
<dbReference type="EMBL" id="CYKH01001837">
    <property type="protein sequence ID" value="CUG90489.1"/>
    <property type="molecule type" value="Genomic_DNA"/>
</dbReference>
<accession>A0A0S4JG76</accession>
<protein>
    <submittedName>
        <fullName evidence="1">Uncharacterized protein</fullName>
    </submittedName>
</protein>
<gene>
    <name evidence="1" type="ORF">BSAL_27025</name>
</gene>
<reference evidence="2" key="1">
    <citation type="submission" date="2015-09" db="EMBL/GenBank/DDBJ databases">
        <authorList>
            <consortium name="Pathogen Informatics"/>
        </authorList>
    </citation>
    <scope>NUCLEOTIDE SEQUENCE [LARGE SCALE GENOMIC DNA]</scope>
    <source>
        <strain evidence="2">Lake Konstanz</strain>
    </source>
</reference>
<name>A0A0S4JG76_BODSA</name>
<dbReference type="AlphaFoldDB" id="A0A0S4JG76"/>
<dbReference type="Proteomes" id="UP000051952">
    <property type="component" value="Unassembled WGS sequence"/>
</dbReference>
<dbReference type="VEuPathDB" id="TriTrypDB:BSAL_27025"/>
<organism evidence="1 2">
    <name type="scientific">Bodo saltans</name>
    <name type="common">Flagellated protozoan</name>
    <dbReference type="NCBI Taxonomy" id="75058"/>
    <lineage>
        <taxon>Eukaryota</taxon>
        <taxon>Discoba</taxon>
        <taxon>Euglenozoa</taxon>
        <taxon>Kinetoplastea</taxon>
        <taxon>Metakinetoplastina</taxon>
        <taxon>Eubodonida</taxon>
        <taxon>Bodonidae</taxon>
        <taxon>Bodo</taxon>
    </lineage>
</organism>
<proteinExistence type="predicted"/>
<evidence type="ECO:0000313" key="2">
    <source>
        <dbReference type="Proteomes" id="UP000051952"/>
    </source>
</evidence>
<evidence type="ECO:0000313" key="1">
    <source>
        <dbReference type="EMBL" id="CUG90489.1"/>
    </source>
</evidence>
<sequence length="56" mass="6236">MCGDLSIEDVAFFSPSLRSLMRALNIPHTSVCCRRGGLAPAMSPKRDNRENCKKRV</sequence>